<proteinExistence type="predicted"/>
<gene>
    <name evidence="1" type="ORF">GLW08_00325</name>
</gene>
<sequence>MNLNIDFENSKLVVHYKYDNESIKHVKKIVRKQLPSKIKFNKVDFTPEDLNNYVNEMVNILENKGELKRIAVLDHDAHKEKIHVAYNEELSNSTKKELKQIFKKITFKKVNFEPEADNK</sequence>
<reference evidence="1" key="1">
    <citation type="submission" date="2019-11" db="EMBL/GenBank/DDBJ databases">
        <title>Genome sequences of 17 halophilic strains isolated from different environments.</title>
        <authorList>
            <person name="Furrow R.E."/>
        </authorList>
    </citation>
    <scope>NUCLEOTIDE SEQUENCE</scope>
    <source>
        <strain evidence="1">22510_22_Filter</strain>
    </source>
</reference>
<accession>A0ACC7VCE3</accession>
<evidence type="ECO:0000313" key="1">
    <source>
        <dbReference type="EMBL" id="MYL51775.1"/>
    </source>
</evidence>
<comment type="caution">
    <text evidence="1">The sequence shown here is derived from an EMBL/GenBank/DDBJ whole genome shotgun (WGS) entry which is preliminary data.</text>
</comment>
<dbReference type="Proteomes" id="UP000466692">
    <property type="component" value="Unassembled WGS sequence"/>
</dbReference>
<protein>
    <submittedName>
        <fullName evidence="1">Uncharacterized protein</fullName>
    </submittedName>
</protein>
<name>A0ACC7VCE3_9BACI</name>
<dbReference type="EMBL" id="WMEU01000001">
    <property type="protein sequence ID" value="MYL51775.1"/>
    <property type="molecule type" value="Genomic_DNA"/>
</dbReference>
<evidence type="ECO:0000313" key="2">
    <source>
        <dbReference type="Proteomes" id="UP000466692"/>
    </source>
</evidence>
<organism evidence="1 2">
    <name type="scientific">Pontibacillus yanchengensis</name>
    <dbReference type="NCBI Taxonomy" id="462910"/>
    <lineage>
        <taxon>Bacteria</taxon>
        <taxon>Bacillati</taxon>
        <taxon>Bacillota</taxon>
        <taxon>Bacilli</taxon>
        <taxon>Bacillales</taxon>
        <taxon>Bacillaceae</taxon>
        <taxon>Pontibacillus</taxon>
    </lineage>
</organism>
<keyword evidence="2" id="KW-1185">Reference proteome</keyword>